<comment type="caution">
    <text evidence="1">The sequence shown here is derived from an EMBL/GenBank/DDBJ whole genome shotgun (WGS) entry which is preliminary data.</text>
</comment>
<evidence type="ECO:0000313" key="1">
    <source>
        <dbReference type="EMBL" id="KUM50505.1"/>
    </source>
</evidence>
<sequence>MNRSKLFTLSGREWNLGWDGKLRRRKKEGVDKMPKAYILYENVRPSTRRYGAEVTHACQPHILSFDL</sequence>
<organism evidence="1">
    <name type="scientific">Picea glauca</name>
    <name type="common">White spruce</name>
    <name type="synonym">Pinus glauca</name>
    <dbReference type="NCBI Taxonomy" id="3330"/>
    <lineage>
        <taxon>Eukaryota</taxon>
        <taxon>Viridiplantae</taxon>
        <taxon>Streptophyta</taxon>
        <taxon>Embryophyta</taxon>
        <taxon>Tracheophyta</taxon>
        <taxon>Spermatophyta</taxon>
        <taxon>Pinopsida</taxon>
        <taxon>Pinidae</taxon>
        <taxon>Conifers I</taxon>
        <taxon>Pinales</taxon>
        <taxon>Pinaceae</taxon>
        <taxon>Picea</taxon>
    </lineage>
</organism>
<gene>
    <name evidence="1" type="ORF">ABT39_MTgene348</name>
</gene>
<dbReference type="AlphaFoldDB" id="A0A101M461"/>
<dbReference type="EMBL" id="LKAM01000001">
    <property type="protein sequence ID" value="KUM50505.1"/>
    <property type="molecule type" value="Genomic_DNA"/>
</dbReference>
<proteinExistence type="predicted"/>
<accession>A0A101M461</accession>
<geneLocation type="mitochondrion" evidence="1"/>
<keyword evidence="1" id="KW-0496">Mitochondrion</keyword>
<name>A0A101M461_PICGL</name>
<reference evidence="1" key="1">
    <citation type="journal article" date="2015" name="Genome Biol. Evol.">
        <title>Organellar Genomes of White Spruce (Picea glauca): Assembly and Annotation.</title>
        <authorList>
            <person name="Jackman S.D."/>
            <person name="Warren R.L."/>
            <person name="Gibb E.A."/>
            <person name="Vandervalk B.P."/>
            <person name="Mohamadi H."/>
            <person name="Chu J."/>
            <person name="Raymond A."/>
            <person name="Pleasance S."/>
            <person name="Coope R."/>
            <person name="Wildung M.R."/>
            <person name="Ritland C.E."/>
            <person name="Bousquet J."/>
            <person name="Jones S.J."/>
            <person name="Bohlmann J."/>
            <person name="Birol I."/>
        </authorList>
    </citation>
    <scope>NUCLEOTIDE SEQUENCE [LARGE SCALE GENOMIC DNA]</scope>
    <source>
        <tissue evidence="1">Flushing bud</tissue>
    </source>
</reference>
<protein>
    <submittedName>
        <fullName evidence="1">Uncharacterized protein</fullName>
    </submittedName>
</protein>